<comment type="caution">
    <text evidence="6">The sequence shown here is derived from an EMBL/GenBank/DDBJ whole genome shotgun (WGS) entry which is preliminary data.</text>
</comment>
<keyword evidence="7" id="KW-1185">Reference proteome</keyword>
<feature type="chain" id="PRO_5047185516" evidence="4">
    <location>
        <begin position="22"/>
        <end position="289"/>
    </location>
</feature>
<name>A0ABV9HDA7_9MICO</name>
<dbReference type="InterPro" id="IPR051455">
    <property type="entry name" value="Bact_solute-bind_prot3"/>
</dbReference>
<evidence type="ECO:0000256" key="1">
    <source>
        <dbReference type="ARBA" id="ARBA00010333"/>
    </source>
</evidence>
<dbReference type="EMBL" id="JBHSFI010000003">
    <property type="protein sequence ID" value="MFC4627943.1"/>
    <property type="molecule type" value="Genomic_DNA"/>
</dbReference>
<evidence type="ECO:0000313" key="6">
    <source>
        <dbReference type="EMBL" id="MFC4627943.1"/>
    </source>
</evidence>
<accession>A0ABV9HDA7</accession>
<proteinExistence type="inferred from homology"/>
<dbReference type="Proteomes" id="UP001596011">
    <property type="component" value="Unassembled WGS sequence"/>
</dbReference>
<organism evidence="6 7">
    <name type="scientific">Promicromonospora alba</name>
    <dbReference type="NCBI Taxonomy" id="1616110"/>
    <lineage>
        <taxon>Bacteria</taxon>
        <taxon>Bacillati</taxon>
        <taxon>Actinomycetota</taxon>
        <taxon>Actinomycetes</taxon>
        <taxon>Micrococcales</taxon>
        <taxon>Promicromonosporaceae</taxon>
        <taxon>Promicromonospora</taxon>
    </lineage>
</organism>
<dbReference type="Pfam" id="PF00497">
    <property type="entry name" value="SBP_bac_3"/>
    <property type="match status" value="1"/>
</dbReference>
<evidence type="ECO:0000259" key="5">
    <source>
        <dbReference type="SMART" id="SM00062"/>
    </source>
</evidence>
<dbReference type="PROSITE" id="PS51257">
    <property type="entry name" value="PROKAR_LIPOPROTEIN"/>
    <property type="match status" value="1"/>
</dbReference>
<gene>
    <name evidence="6" type="ORF">ACFO6V_06855</name>
</gene>
<reference evidence="7" key="1">
    <citation type="journal article" date="2019" name="Int. J. Syst. Evol. Microbiol.">
        <title>The Global Catalogue of Microorganisms (GCM) 10K type strain sequencing project: providing services to taxonomists for standard genome sequencing and annotation.</title>
        <authorList>
            <consortium name="The Broad Institute Genomics Platform"/>
            <consortium name="The Broad Institute Genome Sequencing Center for Infectious Disease"/>
            <person name="Wu L."/>
            <person name="Ma J."/>
        </authorList>
    </citation>
    <scope>NUCLEOTIDE SEQUENCE [LARGE SCALE GENOMIC DNA]</scope>
    <source>
        <strain evidence="7">CCUG 42722</strain>
    </source>
</reference>
<dbReference type="PANTHER" id="PTHR30085:SF6">
    <property type="entry name" value="ABC TRANSPORTER GLUTAMINE-BINDING PROTEIN GLNH"/>
    <property type="match status" value="1"/>
</dbReference>
<feature type="signal peptide" evidence="4">
    <location>
        <begin position="1"/>
        <end position="21"/>
    </location>
</feature>
<dbReference type="Gene3D" id="3.40.190.10">
    <property type="entry name" value="Periplasmic binding protein-like II"/>
    <property type="match status" value="2"/>
</dbReference>
<keyword evidence="3 4" id="KW-0732">Signal</keyword>
<dbReference type="SMART" id="SM00062">
    <property type="entry name" value="PBPb"/>
    <property type="match status" value="1"/>
</dbReference>
<dbReference type="InterPro" id="IPR001638">
    <property type="entry name" value="Solute-binding_3/MltF_N"/>
</dbReference>
<evidence type="ECO:0000256" key="3">
    <source>
        <dbReference type="ARBA" id="ARBA00022729"/>
    </source>
</evidence>
<evidence type="ECO:0000256" key="2">
    <source>
        <dbReference type="ARBA" id="ARBA00022448"/>
    </source>
</evidence>
<dbReference type="PANTHER" id="PTHR30085">
    <property type="entry name" value="AMINO ACID ABC TRANSPORTER PERMEASE"/>
    <property type="match status" value="1"/>
</dbReference>
<dbReference type="SUPFAM" id="SSF53850">
    <property type="entry name" value="Periplasmic binding protein-like II"/>
    <property type="match status" value="1"/>
</dbReference>
<evidence type="ECO:0000256" key="4">
    <source>
        <dbReference type="SAM" id="SignalP"/>
    </source>
</evidence>
<comment type="similarity">
    <text evidence="1">Belongs to the bacterial solute-binding protein 3 family.</text>
</comment>
<evidence type="ECO:0000313" key="7">
    <source>
        <dbReference type="Proteomes" id="UP001596011"/>
    </source>
</evidence>
<sequence>MATAGRRALIAFMCVATLVVASGCGPDPESETHEECASLLGVQGRVVIGMHSDQPGLNFQQTDSTRGGFDYDLAQWLGSYCGLNVVEQNLGTTQREGELQDEDGADIVIGSYSITDERKEDISFAGPYMKTKQGVMVRSDSGIESAADLAGKKVCAARSSTSWSQMNENLAGIVAVQEEGFGVCTQKLLDGTVDAVSTDQLLLYGYAEEFGSLRVLPDEQFGNAELYGIGIDHGDAELCAFLNDAILEALISGWWVQTFENNFPDYLDPADFKPDDGDLTECPDQDAEP</sequence>
<protein>
    <submittedName>
        <fullName evidence="6">Transporter substrate-binding domain-containing protein</fullName>
    </submittedName>
</protein>
<dbReference type="RefSeq" id="WP_377133556.1">
    <property type="nucleotide sequence ID" value="NZ_JBHSFI010000003.1"/>
</dbReference>
<keyword evidence="2" id="KW-0813">Transport</keyword>
<feature type="domain" description="Solute-binding protein family 3/N-terminal" evidence="5">
    <location>
        <begin position="45"/>
        <end position="265"/>
    </location>
</feature>